<evidence type="ECO:0000256" key="2">
    <source>
        <dbReference type="ARBA" id="ARBA00023125"/>
    </source>
</evidence>
<evidence type="ECO:0000313" key="6">
    <source>
        <dbReference type="Proteomes" id="UP001228905"/>
    </source>
</evidence>
<reference evidence="5 6" key="1">
    <citation type="submission" date="2023-07" db="EMBL/GenBank/DDBJ databases">
        <title>Genomic Encyclopedia of Type Strains, Phase IV (KMG-IV): sequencing the most valuable type-strain genomes for metagenomic binning, comparative biology and taxonomic classification.</title>
        <authorList>
            <person name="Goeker M."/>
        </authorList>
    </citation>
    <scope>NUCLEOTIDE SEQUENCE [LARGE SCALE GENOMIC DNA]</scope>
    <source>
        <strain evidence="5 6">DSM 18695</strain>
    </source>
</reference>
<dbReference type="InterPro" id="IPR050109">
    <property type="entry name" value="HTH-type_TetR-like_transc_reg"/>
</dbReference>
<gene>
    <name evidence="5" type="ORF">QO010_002016</name>
</gene>
<evidence type="ECO:0000256" key="4">
    <source>
        <dbReference type="SAM" id="MobiDB-lite"/>
    </source>
</evidence>
<dbReference type="SUPFAM" id="SSF46689">
    <property type="entry name" value="Homeodomain-like"/>
    <property type="match status" value="1"/>
</dbReference>
<accession>A0ABU0IS39</accession>
<comment type="caution">
    <text evidence="5">The sequence shown here is derived from an EMBL/GenBank/DDBJ whole genome shotgun (WGS) entry which is preliminary data.</text>
</comment>
<feature type="region of interest" description="Disordered" evidence="4">
    <location>
        <begin position="1"/>
        <end position="22"/>
    </location>
</feature>
<evidence type="ECO:0000313" key="5">
    <source>
        <dbReference type="EMBL" id="MDQ0464235.1"/>
    </source>
</evidence>
<proteinExistence type="predicted"/>
<dbReference type="Proteomes" id="UP001228905">
    <property type="component" value="Unassembled WGS sequence"/>
</dbReference>
<sequence length="201" mass="22827">MSTEFASVLPEPAQTDGRRRRADVNRQRIVDAMMALVREGETWPSAEAVASRAGVGLRTVFRLFSDMDGLYREMHAVMIERLTPIFHEPLGEGDWRFRLGALIGRRARLFEEMLPIKSAADAHRYQSPYLQVEHAQLVTVLRQILVFVVPETVRADTMLVDALDLALSFESWRRLRYDQNLDPAGAEAVMRRLADALVAGY</sequence>
<evidence type="ECO:0000256" key="1">
    <source>
        <dbReference type="ARBA" id="ARBA00023015"/>
    </source>
</evidence>
<keyword evidence="2" id="KW-0238">DNA-binding</keyword>
<dbReference type="Gene3D" id="1.10.357.10">
    <property type="entry name" value="Tetracycline Repressor, domain 2"/>
    <property type="match status" value="1"/>
</dbReference>
<name>A0ABU0IS39_9CAUL</name>
<dbReference type="PANTHER" id="PTHR30055">
    <property type="entry name" value="HTH-TYPE TRANSCRIPTIONAL REGULATOR RUTR"/>
    <property type="match status" value="1"/>
</dbReference>
<dbReference type="EMBL" id="JAUSVS010000003">
    <property type="protein sequence ID" value="MDQ0464235.1"/>
    <property type="molecule type" value="Genomic_DNA"/>
</dbReference>
<dbReference type="PANTHER" id="PTHR30055:SF234">
    <property type="entry name" value="HTH-TYPE TRANSCRIPTIONAL REGULATOR BETI"/>
    <property type="match status" value="1"/>
</dbReference>
<dbReference type="RefSeq" id="WP_307348756.1">
    <property type="nucleotide sequence ID" value="NZ_JAUSVS010000003.1"/>
</dbReference>
<evidence type="ECO:0000256" key="3">
    <source>
        <dbReference type="ARBA" id="ARBA00023163"/>
    </source>
</evidence>
<dbReference type="InterPro" id="IPR009057">
    <property type="entry name" value="Homeodomain-like_sf"/>
</dbReference>
<keyword evidence="1" id="KW-0805">Transcription regulation</keyword>
<keyword evidence="3" id="KW-0804">Transcription</keyword>
<organism evidence="5 6">
    <name type="scientific">Caulobacter ginsengisoli</name>
    <dbReference type="NCBI Taxonomy" id="400775"/>
    <lineage>
        <taxon>Bacteria</taxon>
        <taxon>Pseudomonadati</taxon>
        <taxon>Pseudomonadota</taxon>
        <taxon>Alphaproteobacteria</taxon>
        <taxon>Caulobacterales</taxon>
        <taxon>Caulobacteraceae</taxon>
        <taxon>Caulobacter</taxon>
    </lineage>
</organism>
<keyword evidence="6" id="KW-1185">Reference proteome</keyword>
<protein>
    <submittedName>
        <fullName evidence="5">AcrR family transcriptional regulator</fullName>
    </submittedName>
</protein>